<evidence type="ECO:0000313" key="2">
    <source>
        <dbReference type="Proteomes" id="UP001165190"/>
    </source>
</evidence>
<evidence type="ECO:0000313" key="1">
    <source>
        <dbReference type="EMBL" id="GMI64299.1"/>
    </source>
</evidence>
<sequence>MLSKLSLIKSQNTFKTKIPFLNKLWKPADLLESEALAKEIRDCVLKIVKRREEKVVNGKGDSFGDD</sequence>
<keyword evidence="2" id="KW-1185">Reference proteome</keyword>
<protein>
    <submittedName>
        <fullName evidence="1">Uncharacterized protein</fullName>
    </submittedName>
</protein>
<dbReference type="OrthoDB" id="1470350at2759"/>
<comment type="caution">
    <text evidence="1">The sequence shown here is derived from an EMBL/GenBank/DDBJ whole genome shotgun (WGS) entry which is preliminary data.</text>
</comment>
<dbReference type="Proteomes" id="UP001165190">
    <property type="component" value="Unassembled WGS sequence"/>
</dbReference>
<dbReference type="EMBL" id="BSYR01000003">
    <property type="protein sequence ID" value="GMI64299.1"/>
    <property type="molecule type" value="Genomic_DNA"/>
</dbReference>
<dbReference type="AlphaFoldDB" id="A0A9W7GRE5"/>
<organism evidence="1 2">
    <name type="scientific">Hibiscus trionum</name>
    <name type="common">Flower of an hour</name>
    <dbReference type="NCBI Taxonomy" id="183268"/>
    <lineage>
        <taxon>Eukaryota</taxon>
        <taxon>Viridiplantae</taxon>
        <taxon>Streptophyta</taxon>
        <taxon>Embryophyta</taxon>
        <taxon>Tracheophyta</taxon>
        <taxon>Spermatophyta</taxon>
        <taxon>Magnoliopsida</taxon>
        <taxon>eudicotyledons</taxon>
        <taxon>Gunneridae</taxon>
        <taxon>Pentapetalae</taxon>
        <taxon>rosids</taxon>
        <taxon>malvids</taxon>
        <taxon>Malvales</taxon>
        <taxon>Malvaceae</taxon>
        <taxon>Malvoideae</taxon>
        <taxon>Hibiscus</taxon>
    </lineage>
</organism>
<reference evidence="1" key="1">
    <citation type="submission" date="2023-05" db="EMBL/GenBank/DDBJ databases">
        <title>Genome and transcriptome analyses reveal genes involved in the formation of fine ridges on petal epidermal cells in Hibiscus trionum.</title>
        <authorList>
            <person name="Koshimizu S."/>
            <person name="Masuda S."/>
            <person name="Ishii T."/>
            <person name="Shirasu K."/>
            <person name="Hoshino A."/>
            <person name="Arita M."/>
        </authorList>
    </citation>
    <scope>NUCLEOTIDE SEQUENCE</scope>
    <source>
        <strain evidence="1">Hamamatsu line</strain>
    </source>
</reference>
<proteinExistence type="predicted"/>
<gene>
    <name evidence="1" type="ORF">HRI_000099200</name>
</gene>
<accession>A0A9W7GRE5</accession>
<name>A0A9W7GRE5_HIBTR</name>